<evidence type="ECO:0000313" key="1">
    <source>
        <dbReference type="EMBL" id="CAF4751021.1"/>
    </source>
</evidence>
<sequence length="80" mass="8746">INNETFRFPASIAEDVEYTDDVDNDQAGVALHHRLSDKKRLATSNGNILPTADIIVSSVVQERTSPGKQFSTDIGSQNQT</sequence>
<dbReference type="AlphaFoldDB" id="A0A8S3AP03"/>
<dbReference type="EMBL" id="CAJOBI010187234">
    <property type="protein sequence ID" value="CAF4948887.1"/>
    <property type="molecule type" value="Genomic_DNA"/>
</dbReference>
<comment type="caution">
    <text evidence="1">The sequence shown here is derived from an EMBL/GenBank/DDBJ whole genome shotgun (WGS) entry which is preliminary data.</text>
</comment>
<proteinExistence type="predicted"/>
<protein>
    <submittedName>
        <fullName evidence="1">Uncharacterized protein</fullName>
    </submittedName>
</protein>
<accession>A0A8S3AP03</accession>
<reference evidence="1" key="1">
    <citation type="submission" date="2021-02" db="EMBL/GenBank/DDBJ databases">
        <authorList>
            <person name="Nowell W R."/>
        </authorList>
    </citation>
    <scope>NUCLEOTIDE SEQUENCE</scope>
</reference>
<evidence type="ECO:0000313" key="2">
    <source>
        <dbReference type="EMBL" id="CAF4948887.1"/>
    </source>
</evidence>
<gene>
    <name evidence="1" type="ORF">SMN809_LOCUS45129</name>
    <name evidence="2" type="ORF">SMN809_LOCUS54012</name>
</gene>
<dbReference type="Proteomes" id="UP000676336">
    <property type="component" value="Unassembled WGS sequence"/>
</dbReference>
<feature type="non-terminal residue" evidence="1">
    <location>
        <position position="1"/>
    </location>
</feature>
<evidence type="ECO:0000313" key="3">
    <source>
        <dbReference type="Proteomes" id="UP000676336"/>
    </source>
</evidence>
<organism evidence="1 3">
    <name type="scientific">Rotaria magnacalcarata</name>
    <dbReference type="NCBI Taxonomy" id="392030"/>
    <lineage>
        <taxon>Eukaryota</taxon>
        <taxon>Metazoa</taxon>
        <taxon>Spiralia</taxon>
        <taxon>Gnathifera</taxon>
        <taxon>Rotifera</taxon>
        <taxon>Eurotatoria</taxon>
        <taxon>Bdelloidea</taxon>
        <taxon>Philodinida</taxon>
        <taxon>Philodinidae</taxon>
        <taxon>Rotaria</taxon>
    </lineage>
</organism>
<feature type="non-terminal residue" evidence="1">
    <location>
        <position position="80"/>
    </location>
</feature>
<dbReference type="EMBL" id="CAJOBI010137172">
    <property type="protein sequence ID" value="CAF4751021.1"/>
    <property type="molecule type" value="Genomic_DNA"/>
</dbReference>
<name>A0A8S3AP03_9BILA</name>